<keyword evidence="6" id="KW-1185">Reference proteome</keyword>
<accession>A0A9W7LAK5</accession>
<evidence type="ECO:0000256" key="3">
    <source>
        <dbReference type="PROSITE-ProRule" id="PRU00023"/>
    </source>
</evidence>
<dbReference type="PANTHER" id="PTHR24201">
    <property type="entry name" value="ANK_REP_REGION DOMAIN-CONTAINING PROTEIN"/>
    <property type="match status" value="1"/>
</dbReference>
<dbReference type="InterPro" id="IPR002110">
    <property type="entry name" value="Ankyrin_rpt"/>
</dbReference>
<evidence type="ECO:0000313" key="6">
    <source>
        <dbReference type="Proteomes" id="UP001165065"/>
    </source>
</evidence>
<reference evidence="6" key="1">
    <citation type="journal article" date="2023" name="Commun. Biol.">
        <title>Genome analysis of Parmales, the sister group of diatoms, reveals the evolutionary specialization of diatoms from phago-mixotrophs to photoautotrophs.</title>
        <authorList>
            <person name="Ban H."/>
            <person name="Sato S."/>
            <person name="Yoshikawa S."/>
            <person name="Yamada K."/>
            <person name="Nakamura Y."/>
            <person name="Ichinomiya M."/>
            <person name="Sato N."/>
            <person name="Blanc-Mathieu R."/>
            <person name="Endo H."/>
            <person name="Kuwata A."/>
            <person name="Ogata H."/>
        </authorList>
    </citation>
    <scope>NUCLEOTIDE SEQUENCE [LARGE SCALE GENOMIC DNA]</scope>
</reference>
<keyword evidence="1" id="KW-0677">Repeat</keyword>
<organism evidence="5 6">
    <name type="scientific">Triparma columacea</name>
    <dbReference type="NCBI Taxonomy" id="722753"/>
    <lineage>
        <taxon>Eukaryota</taxon>
        <taxon>Sar</taxon>
        <taxon>Stramenopiles</taxon>
        <taxon>Ochrophyta</taxon>
        <taxon>Bolidophyceae</taxon>
        <taxon>Parmales</taxon>
        <taxon>Triparmaceae</taxon>
        <taxon>Triparma</taxon>
    </lineage>
</organism>
<keyword evidence="2 3" id="KW-0040">ANK repeat</keyword>
<dbReference type="Gene3D" id="1.25.40.20">
    <property type="entry name" value="Ankyrin repeat-containing domain"/>
    <property type="match status" value="3"/>
</dbReference>
<evidence type="ECO:0000256" key="4">
    <source>
        <dbReference type="SAM" id="MobiDB-lite"/>
    </source>
</evidence>
<dbReference type="InterPro" id="IPR036770">
    <property type="entry name" value="Ankyrin_rpt-contain_sf"/>
</dbReference>
<evidence type="ECO:0000313" key="5">
    <source>
        <dbReference type="EMBL" id="GMI43460.1"/>
    </source>
</evidence>
<dbReference type="AlphaFoldDB" id="A0A9W7LAK5"/>
<feature type="repeat" description="ANK" evidence="3">
    <location>
        <begin position="195"/>
        <end position="227"/>
    </location>
</feature>
<dbReference type="Proteomes" id="UP001165065">
    <property type="component" value="Unassembled WGS sequence"/>
</dbReference>
<dbReference type="OrthoDB" id="185120at2759"/>
<evidence type="ECO:0000256" key="1">
    <source>
        <dbReference type="ARBA" id="ARBA00022737"/>
    </source>
</evidence>
<evidence type="ECO:0000256" key="2">
    <source>
        <dbReference type="ARBA" id="ARBA00023043"/>
    </source>
</evidence>
<dbReference type="InterPro" id="IPR050776">
    <property type="entry name" value="Ank_Repeat/CDKN_Inhibitor"/>
</dbReference>
<dbReference type="SMART" id="SM00248">
    <property type="entry name" value="ANK"/>
    <property type="match status" value="6"/>
</dbReference>
<proteinExistence type="predicted"/>
<protein>
    <submittedName>
        <fullName evidence="5">Uncharacterized protein</fullName>
    </submittedName>
</protein>
<dbReference type="PROSITE" id="PS50088">
    <property type="entry name" value="ANK_REPEAT"/>
    <property type="match status" value="2"/>
</dbReference>
<dbReference type="SUPFAM" id="SSF48403">
    <property type="entry name" value="Ankyrin repeat"/>
    <property type="match status" value="1"/>
</dbReference>
<feature type="region of interest" description="Disordered" evidence="4">
    <location>
        <begin position="340"/>
        <end position="372"/>
    </location>
</feature>
<gene>
    <name evidence="5" type="ORF">TrCOL_g4290</name>
</gene>
<sequence length="372" mass="42394">MDHMRELAAFNKQLTEFLEVETKDRSRFRFTPKDRVDHVRDVQFTEGKERIFASRVQSLHKCASQNNVDGIMYFINNKRWDVNKLDDFGQTALCLAAHHGSMAAVDELYYFHADLNLESKQKGWTPVHYAANAGYPEIVKKLYDYGANVALPDKAGFTACHLASQCNQVEVLKTLFFCQPDLPLTNDILMTKTKTGITPAHVAAQFDCFEALRFLARCGCDMEARDELDETPAHKAARNNSQVCLKFLKSKMGVDMHCENKETDTPADLTQMCTRHNQSSNTETGPTQVHSQRLVKLEEKFERSLLFISGSNPEGKRTSFVGTNRFGRTPMEMRIEANKNKGAVQEFRPPKPKGEPPKFQQRHGRLDFKYEG</sequence>
<name>A0A9W7LAK5_9STRA</name>
<dbReference type="PROSITE" id="PS50297">
    <property type="entry name" value="ANK_REP_REGION"/>
    <property type="match status" value="2"/>
</dbReference>
<feature type="repeat" description="ANK" evidence="3">
    <location>
        <begin position="122"/>
        <end position="154"/>
    </location>
</feature>
<dbReference type="EMBL" id="BRYA01001453">
    <property type="protein sequence ID" value="GMI43460.1"/>
    <property type="molecule type" value="Genomic_DNA"/>
</dbReference>
<dbReference type="Pfam" id="PF12796">
    <property type="entry name" value="Ank_2"/>
    <property type="match status" value="2"/>
</dbReference>
<comment type="caution">
    <text evidence="5">The sequence shown here is derived from an EMBL/GenBank/DDBJ whole genome shotgun (WGS) entry which is preliminary data.</text>
</comment>